<keyword evidence="2" id="KW-1185">Reference proteome</keyword>
<dbReference type="InterPro" id="IPR036196">
    <property type="entry name" value="Ptyr_pPase_sf"/>
</dbReference>
<dbReference type="InterPro" id="IPR016919">
    <property type="entry name" value="UCP029416_PTP"/>
</dbReference>
<dbReference type="SUPFAM" id="SSF52788">
    <property type="entry name" value="Phosphotyrosine protein phosphatases I"/>
    <property type="match status" value="1"/>
</dbReference>
<dbReference type="AlphaFoldDB" id="A0A928UZK0"/>
<accession>A0A928UZK0</accession>
<proteinExistence type="predicted"/>
<dbReference type="Gene3D" id="3.40.50.2300">
    <property type="match status" value="1"/>
</dbReference>
<evidence type="ECO:0000313" key="2">
    <source>
        <dbReference type="Proteomes" id="UP000616201"/>
    </source>
</evidence>
<evidence type="ECO:0000313" key="1">
    <source>
        <dbReference type="EMBL" id="MBE8714978.1"/>
    </source>
</evidence>
<reference evidence="1" key="1">
    <citation type="submission" date="2018-02" db="EMBL/GenBank/DDBJ databases">
        <authorList>
            <person name="Vasarhelyi B.M."/>
            <person name="Deshmukh S."/>
            <person name="Balint B."/>
            <person name="Kukolya J."/>
        </authorList>
    </citation>
    <scope>NUCLEOTIDE SEQUENCE</scope>
    <source>
        <strain evidence="1">KB22</strain>
    </source>
</reference>
<dbReference type="PIRSF" id="PIRSF029416">
    <property type="entry name" value="UCP029416_PTP"/>
    <property type="match status" value="1"/>
</dbReference>
<protein>
    <submittedName>
        <fullName evidence="1">Protein-tyrosine-phosphatase</fullName>
    </submittedName>
</protein>
<dbReference type="EMBL" id="PRDK01000009">
    <property type="protein sequence ID" value="MBE8714978.1"/>
    <property type="molecule type" value="Genomic_DNA"/>
</dbReference>
<dbReference type="Proteomes" id="UP000616201">
    <property type="component" value="Unassembled WGS sequence"/>
</dbReference>
<name>A0A928UZK0_9SPHI</name>
<organism evidence="1 2">
    <name type="scientific">Sphingobacterium hungaricum</name>
    <dbReference type="NCBI Taxonomy" id="2082723"/>
    <lineage>
        <taxon>Bacteria</taxon>
        <taxon>Pseudomonadati</taxon>
        <taxon>Bacteroidota</taxon>
        <taxon>Sphingobacteriia</taxon>
        <taxon>Sphingobacteriales</taxon>
        <taxon>Sphingobacteriaceae</taxon>
        <taxon>Sphingobacterium</taxon>
    </lineage>
</organism>
<gene>
    <name evidence="1" type="ORF">C4F49_14940</name>
</gene>
<sequence length="114" mass="13359">MNHRPNILVICGRNKRRSRTAEHIFKNSNQFAIRSAGLSPQSDHKLTEKDLAWADLIFVMEFKQKSKIKEAYRYLALADIEVLQIPDDYDYLDPELIELLTDKISHQIQSKFNL</sequence>
<dbReference type="RefSeq" id="WP_196936832.1">
    <property type="nucleotide sequence ID" value="NZ_MU158698.1"/>
</dbReference>
<comment type="caution">
    <text evidence="1">The sequence shown here is derived from an EMBL/GenBank/DDBJ whole genome shotgun (WGS) entry which is preliminary data.</text>
</comment>